<evidence type="ECO:0000256" key="10">
    <source>
        <dbReference type="ARBA" id="ARBA00023204"/>
    </source>
</evidence>
<evidence type="ECO:0000256" key="12">
    <source>
        <dbReference type="ARBA" id="ARBA00034617"/>
    </source>
</evidence>
<proteinExistence type="inferred from homology"/>
<name>A0AA42BC73_9BACT</name>
<dbReference type="EMBL" id="JAMSLR010000018">
    <property type="protein sequence ID" value="MCM8750584.1"/>
    <property type="molecule type" value="Genomic_DNA"/>
</dbReference>
<dbReference type="SUPFAM" id="SSF52540">
    <property type="entry name" value="P-loop containing nucleoside triphosphate hydrolases"/>
    <property type="match status" value="1"/>
</dbReference>
<sequence length="937" mass="105777">MVATPDTLLEALTPEQREVVLHERGPLLVIAGPGAGKTEVMLRRAAYLVCERGVEPEALLLTTFTRKAAEELRLRLARFLGRNVERVFISTIHGFCQWVLENYPQVHPYGRYFQVLDEDAQYLLILSHLENLGLGRGKGRVGDHVEAAIAAFNAYSEECVDPARLLEILRTSGAGDEEIAMAEAYRRYLALLVAERAIDFGGLQREAYRVLREDAAVREAVQRRFRYLIVDEHQDTNPIQDRILGLVAAPEYNLCVVGDDDQSIYRFRGATVRNFLDFPATYPNTRTIVLSRNFRSTAPIVELTGRLIAHNPVRYRKALVAHRGTGPEILLLTAEDVDDEGERLADLIDDLRRSQVIRGWRDVAVLFTSVRYFAGPLLAALARRRIPCEVTGDGGFFDRPDVRQLKDLVIALGWPSYWRTTMLHGPVLGLAPETLTILEQYEGNLWELDEAGMYTLGIVDERDRRVLAQMIALHRRVQAKEYASITGLVHEILAITGYLANRLRAGDDAAVLNVAQFTRLATNFDRHGRSCSTFHFGEYLWSLPERSLDERRPPLDDAVQVMTIHQSKGLEFPVVIVPSVVEGRLPKHARHGTVTYRVPDELAPLVMPPEIATRRQPAEDDPHLADQRRLFYVAMTRARDLVILSVPERIRKQRCKPSRFLAEMGLELKELPIPSYRIDGSERRAPGTPRAHLTFSAINAYLTCPLRYRLLYEDGLSVPTWYFVQFGTSLHRTLEAIHRRALAGEPVDEGAALALFEVCWIPFGPRSVEAEQRLKETGRGYIARYVREHAASFPRVRRAELTFNFDAGDALLSGRVDLVREAEGGGLEIVDFKTRAHGGLEITNARLQVELYALACENLLDDEVRRLTVHLLADGETLDFPWDPQARQHVRDTLDKVIAGIANRQFAPSPGPHCQVCDFRRLCPYGTRAALPDRAET</sequence>
<dbReference type="CDD" id="cd17932">
    <property type="entry name" value="DEXQc_UvrD"/>
    <property type="match status" value="1"/>
</dbReference>
<dbReference type="EC" id="5.6.2.4" evidence="13"/>
<dbReference type="AlphaFoldDB" id="A0AA42BC73"/>
<protein>
    <recommendedName>
        <fullName evidence="13">DNA 3'-5' helicase</fullName>
        <ecNumber evidence="13">5.6.2.4</ecNumber>
    </recommendedName>
    <alternativeName>
        <fullName evidence="14">DNA 3'-5' helicase II</fullName>
    </alternativeName>
</protein>
<dbReference type="InterPro" id="IPR027417">
    <property type="entry name" value="P-loop_NTPase"/>
</dbReference>
<keyword evidence="9" id="KW-0238">DNA-binding</keyword>
<dbReference type="InterPro" id="IPR014016">
    <property type="entry name" value="UvrD-like_ATP-bd"/>
</dbReference>
<dbReference type="Gene3D" id="1.10.486.10">
    <property type="entry name" value="PCRA, domain 4"/>
    <property type="match status" value="1"/>
</dbReference>
<dbReference type="GO" id="GO:0004527">
    <property type="term" value="F:exonuclease activity"/>
    <property type="evidence" value="ECO:0007669"/>
    <property type="project" value="UniProtKB-KW"/>
</dbReference>
<evidence type="ECO:0000256" key="13">
    <source>
        <dbReference type="ARBA" id="ARBA00034808"/>
    </source>
</evidence>
<dbReference type="GO" id="GO:0003677">
    <property type="term" value="F:DNA binding"/>
    <property type="evidence" value="ECO:0007669"/>
    <property type="project" value="UniProtKB-KW"/>
</dbReference>
<evidence type="ECO:0000256" key="15">
    <source>
        <dbReference type="ARBA" id="ARBA00048988"/>
    </source>
</evidence>
<dbReference type="GO" id="GO:0005829">
    <property type="term" value="C:cytosol"/>
    <property type="evidence" value="ECO:0007669"/>
    <property type="project" value="TreeGrafter"/>
</dbReference>
<evidence type="ECO:0000313" key="19">
    <source>
        <dbReference type="EMBL" id="MCM8750584.1"/>
    </source>
</evidence>
<keyword evidence="2" id="KW-0540">Nuclease</keyword>
<dbReference type="Pfam" id="PF13361">
    <property type="entry name" value="UvrD_C"/>
    <property type="match status" value="1"/>
</dbReference>
<evidence type="ECO:0000256" key="14">
    <source>
        <dbReference type="ARBA" id="ARBA00034923"/>
    </source>
</evidence>
<evidence type="ECO:0000256" key="1">
    <source>
        <dbReference type="ARBA" id="ARBA00009922"/>
    </source>
</evidence>
<evidence type="ECO:0000256" key="16">
    <source>
        <dbReference type="PROSITE-ProRule" id="PRU00560"/>
    </source>
</evidence>
<evidence type="ECO:0000259" key="18">
    <source>
        <dbReference type="PROSITE" id="PS51217"/>
    </source>
</evidence>
<dbReference type="RefSeq" id="WP_284058372.1">
    <property type="nucleotide sequence ID" value="NZ_JAMSLR010000018.1"/>
</dbReference>
<keyword evidence="4" id="KW-0227">DNA damage</keyword>
<comment type="catalytic activity">
    <reaction evidence="12">
        <text>Couples ATP hydrolysis with the unwinding of duplex DNA by translocating in the 3'-5' direction.</text>
        <dbReference type="EC" id="5.6.2.4"/>
    </reaction>
</comment>
<evidence type="ECO:0000256" key="3">
    <source>
        <dbReference type="ARBA" id="ARBA00022741"/>
    </source>
</evidence>
<dbReference type="InterPro" id="IPR011604">
    <property type="entry name" value="PDDEXK-like_dom_sf"/>
</dbReference>
<dbReference type="InterPro" id="IPR011335">
    <property type="entry name" value="Restrct_endonuc-II-like"/>
</dbReference>
<dbReference type="GO" id="GO:0043138">
    <property type="term" value="F:3'-5' DNA helicase activity"/>
    <property type="evidence" value="ECO:0007669"/>
    <property type="project" value="UniProtKB-EC"/>
</dbReference>
<evidence type="ECO:0000256" key="5">
    <source>
        <dbReference type="ARBA" id="ARBA00022801"/>
    </source>
</evidence>
<dbReference type="PANTHER" id="PTHR11070:SF2">
    <property type="entry name" value="ATP-DEPENDENT DNA HELICASE SRS2"/>
    <property type="match status" value="1"/>
</dbReference>
<evidence type="ECO:0000256" key="2">
    <source>
        <dbReference type="ARBA" id="ARBA00022722"/>
    </source>
</evidence>
<evidence type="ECO:0000256" key="11">
    <source>
        <dbReference type="ARBA" id="ARBA00023235"/>
    </source>
</evidence>
<feature type="binding site" evidence="16">
    <location>
        <begin position="31"/>
        <end position="38"/>
    </location>
    <ligand>
        <name>ATP</name>
        <dbReference type="ChEBI" id="CHEBI:30616"/>
    </ligand>
</feature>
<dbReference type="GO" id="GO:0005524">
    <property type="term" value="F:ATP binding"/>
    <property type="evidence" value="ECO:0007669"/>
    <property type="project" value="UniProtKB-UniRule"/>
</dbReference>
<dbReference type="Pfam" id="PF12705">
    <property type="entry name" value="PDDEXK_1"/>
    <property type="match status" value="1"/>
</dbReference>
<feature type="domain" description="UvrD-like helicase ATP-binding" evidence="17">
    <location>
        <begin position="10"/>
        <end position="297"/>
    </location>
</feature>
<dbReference type="InterPro" id="IPR013986">
    <property type="entry name" value="DExx_box_DNA_helicase_dom_sf"/>
</dbReference>
<dbReference type="Proteomes" id="UP001165306">
    <property type="component" value="Unassembled WGS sequence"/>
</dbReference>
<evidence type="ECO:0000256" key="7">
    <source>
        <dbReference type="ARBA" id="ARBA00022839"/>
    </source>
</evidence>
<comment type="catalytic activity">
    <reaction evidence="15">
        <text>ATP + H2O = ADP + phosphate + H(+)</text>
        <dbReference type="Rhea" id="RHEA:13065"/>
        <dbReference type="ChEBI" id="CHEBI:15377"/>
        <dbReference type="ChEBI" id="CHEBI:15378"/>
        <dbReference type="ChEBI" id="CHEBI:30616"/>
        <dbReference type="ChEBI" id="CHEBI:43474"/>
        <dbReference type="ChEBI" id="CHEBI:456216"/>
        <dbReference type="EC" id="5.6.2.4"/>
    </reaction>
</comment>
<keyword evidence="3 16" id="KW-0547">Nucleotide-binding</keyword>
<dbReference type="GO" id="GO:0033202">
    <property type="term" value="C:DNA helicase complex"/>
    <property type="evidence" value="ECO:0007669"/>
    <property type="project" value="TreeGrafter"/>
</dbReference>
<dbReference type="PROSITE" id="PS51198">
    <property type="entry name" value="UVRD_HELICASE_ATP_BIND"/>
    <property type="match status" value="1"/>
</dbReference>
<evidence type="ECO:0000256" key="9">
    <source>
        <dbReference type="ARBA" id="ARBA00023125"/>
    </source>
</evidence>
<feature type="domain" description="UvrD-like helicase C-terminal" evidence="18">
    <location>
        <begin position="298"/>
        <end position="569"/>
    </location>
</feature>
<dbReference type="SUPFAM" id="SSF52980">
    <property type="entry name" value="Restriction endonuclease-like"/>
    <property type="match status" value="1"/>
</dbReference>
<keyword evidence="6 16" id="KW-0347">Helicase</keyword>
<dbReference type="InterPro" id="IPR038726">
    <property type="entry name" value="PDDEXK_AddAB-type"/>
</dbReference>
<keyword evidence="11" id="KW-0413">Isomerase</keyword>
<organism evidence="19 20">
    <name type="scientific">Thermalbibacter longus</name>
    <dbReference type="NCBI Taxonomy" id="2951981"/>
    <lineage>
        <taxon>Bacteria</taxon>
        <taxon>Pseudomonadati</taxon>
        <taxon>Thermomicrobiota</taxon>
        <taxon>Thermomicrobia</taxon>
        <taxon>Thermomicrobiales</taxon>
        <taxon>Thermomicrobiaceae</taxon>
        <taxon>Thermalbibacter</taxon>
    </lineage>
</organism>
<reference evidence="19" key="1">
    <citation type="submission" date="2022-06" db="EMBL/GenBank/DDBJ databases">
        <title>CFH 74404 Thermomicrobiaceae sp.</title>
        <authorList>
            <person name="Ming H."/>
            <person name="Li W.-J."/>
            <person name="Zhao Z."/>
        </authorList>
    </citation>
    <scope>NUCLEOTIDE SEQUENCE</scope>
    <source>
        <strain evidence="19">CFH 74404</strain>
    </source>
</reference>
<comment type="similarity">
    <text evidence="1">Belongs to the helicase family. UvrD subfamily.</text>
</comment>
<keyword evidence="5 16" id="KW-0378">Hydrolase</keyword>
<evidence type="ECO:0000259" key="17">
    <source>
        <dbReference type="PROSITE" id="PS51198"/>
    </source>
</evidence>
<gene>
    <name evidence="19" type="ORF">NET02_15670</name>
</gene>
<dbReference type="Pfam" id="PF00580">
    <property type="entry name" value="UvrD-helicase"/>
    <property type="match status" value="1"/>
</dbReference>
<keyword evidence="20" id="KW-1185">Reference proteome</keyword>
<keyword evidence="7" id="KW-0269">Exonuclease</keyword>
<dbReference type="PROSITE" id="PS51217">
    <property type="entry name" value="UVRD_HELICASE_CTER"/>
    <property type="match status" value="1"/>
</dbReference>
<accession>A0AA42BC73</accession>
<keyword evidence="10" id="KW-0234">DNA repair</keyword>
<keyword evidence="8 16" id="KW-0067">ATP-binding</keyword>
<evidence type="ECO:0000256" key="4">
    <source>
        <dbReference type="ARBA" id="ARBA00022763"/>
    </source>
</evidence>
<evidence type="ECO:0000256" key="8">
    <source>
        <dbReference type="ARBA" id="ARBA00022840"/>
    </source>
</evidence>
<evidence type="ECO:0000313" key="20">
    <source>
        <dbReference type="Proteomes" id="UP001165306"/>
    </source>
</evidence>
<comment type="caution">
    <text evidence="19">The sequence shown here is derived from an EMBL/GenBank/DDBJ whole genome shotgun (WGS) entry which is preliminary data.</text>
</comment>
<dbReference type="Gene3D" id="1.10.10.160">
    <property type="match status" value="1"/>
</dbReference>
<dbReference type="GO" id="GO:0000725">
    <property type="term" value="P:recombinational repair"/>
    <property type="evidence" value="ECO:0007669"/>
    <property type="project" value="TreeGrafter"/>
</dbReference>
<dbReference type="InterPro" id="IPR014017">
    <property type="entry name" value="DNA_helicase_UvrD-like_C"/>
</dbReference>
<dbReference type="PANTHER" id="PTHR11070">
    <property type="entry name" value="UVRD / RECB / PCRA DNA HELICASE FAMILY MEMBER"/>
    <property type="match status" value="1"/>
</dbReference>
<dbReference type="Gene3D" id="3.40.50.300">
    <property type="entry name" value="P-loop containing nucleotide triphosphate hydrolases"/>
    <property type="match status" value="2"/>
</dbReference>
<dbReference type="InterPro" id="IPR000212">
    <property type="entry name" value="DNA_helicase_UvrD/REP"/>
</dbReference>
<dbReference type="Gene3D" id="3.90.320.10">
    <property type="match status" value="1"/>
</dbReference>
<evidence type="ECO:0000256" key="6">
    <source>
        <dbReference type="ARBA" id="ARBA00022806"/>
    </source>
</evidence>